<protein>
    <submittedName>
        <fullName evidence="4">N-acetyltransferase camello</fullName>
    </submittedName>
</protein>
<keyword evidence="2" id="KW-0472">Membrane</keyword>
<keyword evidence="2" id="KW-0812">Transmembrane</keyword>
<dbReference type="Gene3D" id="3.40.630.30">
    <property type="match status" value="1"/>
</dbReference>
<dbReference type="EMBL" id="MU551666">
    <property type="protein sequence ID" value="KAI5619573.1"/>
    <property type="molecule type" value="Genomic_DNA"/>
</dbReference>
<organism evidence="4 5">
    <name type="scientific">Silurus asotus</name>
    <name type="common">Amur catfish</name>
    <name type="synonym">Parasilurus asotus</name>
    <dbReference type="NCBI Taxonomy" id="30991"/>
    <lineage>
        <taxon>Eukaryota</taxon>
        <taxon>Metazoa</taxon>
        <taxon>Chordata</taxon>
        <taxon>Craniata</taxon>
        <taxon>Vertebrata</taxon>
        <taxon>Euteleostomi</taxon>
        <taxon>Actinopterygii</taxon>
        <taxon>Neopterygii</taxon>
        <taxon>Teleostei</taxon>
        <taxon>Ostariophysi</taxon>
        <taxon>Siluriformes</taxon>
        <taxon>Siluridae</taxon>
        <taxon>Silurus</taxon>
    </lineage>
</organism>
<dbReference type="CDD" id="cd04301">
    <property type="entry name" value="NAT_SF"/>
    <property type="match status" value="1"/>
</dbReference>
<sequence length="228" mass="25507">VHVVIRKFQPSDCEAVKTIFKDGIHEQIIPTFIHAMSHPLHITLTLCLCIMGYVLGGESIVVALLAGASWIGLLFYLCYEFYAGYVRLKLSTDMLDISSNYIKIPDNCFWVAEAEVSGRPLVVGMVALEGKKLANSAGQKYGELFRMSVSSKCRQTGVGSRLAKVAVDFCKQRGFSKVVLYTSSTQRPAVSLYFKMGFTLVGNNQEHDCPWWILTLIRVKILKMEKIL</sequence>
<dbReference type="InterPro" id="IPR000182">
    <property type="entry name" value="GNAT_dom"/>
</dbReference>
<dbReference type="PANTHER" id="PTHR13947:SF58">
    <property type="entry name" value="8B (PUTATIVE,_PSEUDO-RELATED"/>
    <property type="match status" value="1"/>
</dbReference>
<feature type="transmembrane region" description="Helical" evidence="2">
    <location>
        <begin position="60"/>
        <end position="79"/>
    </location>
</feature>
<dbReference type="Proteomes" id="UP001205998">
    <property type="component" value="Unassembled WGS sequence"/>
</dbReference>
<feature type="non-terminal residue" evidence="4">
    <location>
        <position position="1"/>
    </location>
</feature>
<name>A0AAD5FL20_SILAS</name>
<feature type="transmembrane region" description="Helical" evidence="2">
    <location>
        <begin position="31"/>
        <end position="54"/>
    </location>
</feature>
<dbReference type="PROSITE" id="PS51186">
    <property type="entry name" value="GNAT"/>
    <property type="match status" value="1"/>
</dbReference>
<gene>
    <name evidence="4" type="ORF">C0J50_20970</name>
</gene>
<evidence type="ECO:0000256" key="1">
    <source>
        <dbReference type="ARBA" id="ARBA00022679"/>
    </source>
</evidence>
<evidence type="ECO:0000313" key="5">
    <source>
        <dbReference type="Proteomes" id="UP001205998"/>
    </source>
</evidence>
<keyword evidence="5" id="KW-1185">Reference proteome</keyword>
<feature type="domain" description="N-acetyltransferase" evidence="3">
    <location>
        <begin position="60"/>
        <end position="217"/>
    </location>
</feature>
<dbReference type="PANTHER" id="PTHR13947">
    <property type="entry name" value="GNAT FAMILY N-ACETYLTRANSFERASE"/>
    <property type="match status" value="1"/>
</dbReference>
<dbReference type="SUPFAM" id="SSF55729">
    <property type="entry name" value="Acyl-CoA N-acyltransferases (Nat)"/>
    <property type="match status" value="1"/>
</dbReference>
<evidence type="ECO:0000259" key="3">
    <source>
        <dbReference type="PROSITE" id="PS51186"/>
    </source>
</evidence>
<keyword evidence="2" id="KW-1133">Transmembrane helix</keyword>
<dbReference type="GO" id="GO:0008080">
    <property type="term" value="F:N-acetyltransferase activity"/>
    <property type="evidence" value="ECO:0007669"/>
    <property type="project" value="InterPro"/>
</dbReference>
<reference evidence="4" key="1">
    <citation type="submission" date="2018-07" db="EMBL/GenBank/DDBJ databases">
        <title>Comparative genomics of catfishes provides insights into carnivory and benthic adaptation.</title>
        <authorList>
            <person name="Zhang Y."/>
            <person name="Wang D."/>
            <person name="Peng Z."/>
            <person name="Zheng S."/>
            <person name="Shao F."/>
            <person name="Tao W."/>
        </authorList>
    </citation>
    <scope>NUCLEOTIDE SEQUENCE</scope>
    <source>
        <strain evidence="4">Chongqing</strain>
    </source>
</reference>
<comment type="caution">
    <text evidence="4">The sequence shown here is derived from an EMBL/GenBank/DDBJ whole genome shotgun (WGS) entry which is preliminary data.</text>
</comment>
<evidence type="ECO:0000313" key="4">
    <source>
        <dbReference type="EMBL" id="KAI5619573.1"/>
    </source>
</evidence>
<feature type="non-terminal residue" evidence="4">
    <location>
        <position position="228"/>
    </location>
</feature>
<dbReference type="InterPro" id="IPR016181">
    <property type="entry name" value="Acyl_CoA_acyltransferase"/>
</dbReference>
<accession>A0AAD5FL20</accession>
<evidence type="ECO:0000256" key="2">
    <source>
        <dbReference type="SAM" id="Phobius"/>
    </source>
</evidence>
<keyword evidence="1" id="KW-0808">Transferase</keyword>
<proteinExistence type="predicted"/>
<dbReference type="AlphaFoldDB" id="A0AAD5FL20"/>
<dbReference type="Pfam" id="PF00583">
    <property type="entry name" value="Acetyltransf_1"/>
    <property type="match status" value="1"/>
</dbReference>
<dbReference type="InterPro" id="IPR050769">
    <property type="entry name" value="NAT_camello-type"/>
</dbReference>